<sequence length="258" mass="27657">MTNKIIIIALASSAGAYSQVGINTTNPKGVLDIVSTTSTVVIPRMADPETIAAPVEGMIAYDKTNKTVRYFDGTSWGTLIYSRKLERSNDGVVKINAGGAGSGTKPNWTNTAANTTRQVTYALPLIYASSPTTSWSENSLVSDAKIYSGNQFIENGVMGQVHQWRIIINYTKSSNILSQDIRFILRNPLSGFRSEISGVIPSSKTSGILVYNFTTIADGASLPAPLGTGGGYILEWVASDTITTLSIDSVTRISFQKN</sequence>
<reference evidence="2" key="1">
    <citation type="submission" date="2016-10" db="EMBL/GenBank/DDBJ databases">
        <authorList>
            <person name="Varghese N."/>
            <person name="Submissions S."/>
        </authorList>
    </citation>
    <scope>NUCLEOTIDE SEQUENCE [LARGE SCALE GENOMIC DNA]</scope>
    <source>
        <strain evidence="2">DSM 17724</strain>
    </source>
</reference>
<evidence type="ECO:0000313" key="2">
    <source>
        <dbReference type="Proteomes" id="UP000199469"/>
    </source>
</evidence>
<proteinExistence type="predicted"/>
<dbReference type="Proteomes" id="UP000199469">
    <property type="component" value="Unassembled WGS sequence"/>
</dbReference>
<gene>
    <name evidence="1" type="ORF">SAMN05421841_2343</name>
</gene>
<evidence type="ECO:0000313" key="1">
    <source>
        <dbReference type="EMBL" id="SEW32874.1"/>
    </source>
</evidence>
<protein>
    <submittedName>
        <fullName evidence="1">Uncharacterized protein</fullName>
    </submittedName>
</protein>
<organism evidence="1 2">
    <name type="scientific">Chryseobacterium wanjuense</name>
    <dbReference type="NCBI Taxonomy" id="356305"/>
    <lineage>
        <taxon>Bacteria</taxon>
        <taxon>Pseudomonadati</taxon>
        <taxon>Bacteroidota</taxon>
        <taxon>Flavobacteriia</taxon>
        <taxon>Flavobacteriales</taxon>
        <taxon>Weeksellaceae</taxon>
        <taxon>Chryseobacterium group</taxon>
        <taxon>Chryseobacterium</taxon>
    </lineage>
</organism>
<keyword evidence="2" id="KW-1185">Reference proteome</keyword>
<dbReference type="AlphaFoldDB" id="A0A1I0QYC9"/>
<accession>A0A1I0QYC9</accession>
<dbReference type="OrthoDB" id="1233056at2"/>
<dbReference type="RefSeq" id="WP_089792595.1">
    <property type="nucleotide sequence ID" value="NZ_FOIU01000001.1"/>
</dbReference>
<dbReference type="EMBL" id="FOIU01000001">
    <property type="protein sequence ID" value="SEW32874.1"/>
    <property type="molecule type" value="Genomic_DNA"/>
</dbReference>
<dbReference type="STRING" id="356305.SAMN05421841_2343"/>
<name>A0A1I0QYC9_9FLAO</name>